<evidence type="ECO:0000313" key="1">
    <source>
        <dbReference type="EMBL" id="RJP71688.1"/>
    </source>
</evidence>
<evidence type="ECO:0000313" key="2">
    <source>
        <dbReference type="Proteomes" id="UP000285961"/>
    </source>
</evidence>
<gene>
    <name evidence="1" type="ORF">C4532_07000</name>
</gene>
<dbReference type="Proteomes" id="UP000285961">
    <property type="component" value="Unassembled WGS sequence"/>
</dbReference>
<proteinExistence type="predicted"/>
<comment type="caution">
    <text evidence="1">The sequence shown here is derived from an EMBL/GenBank/DDBJ whole genome shotgun (WGS) entry which is preliminary data.</text>
</comment>
<sequence>MHDPETERFKRGTLVVLGAGASIGAAKYPIESSLRAAMAKMPAGDNFFRDLFFQGATNTHGKGYSNAAWLTIS</sequence>
<dbReference type="EMBL" id="QZKI01000055">
    <property type="protein sequence ID" value="RJP71688.1"/>
    <property type="molecule type" value="Genomic_DNA"/>
</dbReference>
<dbReference type="AlphaFoldDB" id="A0A419F125"/>
<accession>A0A419F125</accession>
<organism evidence="1 2">
    <name type="scientific">Candidatus Abyssobacteria bacterium SURF_17</name>
    <dbReference type="NCBI Taxonomy" id="2093361"/>
    <lineage>
        <taxon>Bacteria</taxon>
        <taxon>Pseudomonadati</taxon>
        <taxon>Candidatus Hydrogenedentota</taxon>
        <taxon>Candidatus Abyssobacteria</taxon>
    </lineage>
</organism>
<reference evidence="1 2" key="1">
    <citation type="journal article" date="2017" name="ISME J.">
        <title>Energy and carbon metabolisms in a deep terrestrial subsurface fluid microbial community.</title>
        <authorList>
            <person name="Momper L."/>
            <person name="Jungbluth S.P."/>
            <person name="Lee M.D."/>
            <person name="Amend J.P."/>
        </authorList>
    </citation>
    <scope>NUCLEOTIDE SEQUENCE [LARGE SCALE GENOMIC DNA]</scope>
    <source>
        <strain evidence="1">SURF_17</strain>
    </source>
</reference>
<name>A0A419F125_9BACT</name>
<protein>
    <submittedName>
        <fullName evidence="1">Uncharacterized protein</fullName>
    </submittedName>
</protein>